<evidence type="ECO:0000256" key="1">
    <source>
        <dbReference type="SAM" id="MobiDB-lite"/>
    </source>
</evidence>
<keyword evidence="3" id="KW-1185">Reference proteome</keyword>
<reference evidence="2" key="1">
    <citation type="journal article" date="2023" name="G3 (Bethesda)">
        <title>Whole genome assemblies of Zophobas morio and Tenebrio molitor.</title>
        <authorList>
            <person name="Kaur S."/>
            <person name="Stinson S.A."/>
            <person name="diCenzo G.C."/>
        </authorList>
    </citation>
    <scope>NUCLEOTIDE SEQUENCE</scope>
    <source>
        <strain evidence="2">QUZm001</strain>
    </source>
</reference>
<sequence>MFSYFFGRVALTGRIKGPTRNEAEGSSDGRSVTQPFPHKRVKTGQAGMVIFGGGEKRSLGRSQLAVISQRCAPEGRAAWDGRVNYGKGTNNYDRL</sequence>
<accession>A0AA38IB94</accession>
<dbReference type="EMBL" id="JALNTZ010000005">
    <property type="protein sequence ID" value="KAJ3651266.1"/>
    <property type="molecule type" value="Genomic_DNA"/>
</dbReference>
<feature type="region of interest" description="Disordered" evidence="1">
    <location>
        <begin position="17"/>
        <end position="39"/>
    </location>
</feature>
<organism evidence="2 3">
    <name type="scientific">Zophobas morio</name>
    <dbReference type="NCBI Taxonomy" id="2755281"/>
    <lineage>
        <taxon>Eukaryota</taxon>
        <taxon>Metazoa</taxon>
        <taxon>Ecdysozoa</taxon>
        <taxon>Arthropoda</taxon>
        <taxon>Hexapoda</taxon>
        <taxon>Insecta</taxon>
        <taxon>Pterygota</taxon>
        <taxon>Neoptera</taxon>
        <taxon>Endopterygota</taxon>
        <taxon>Coleoptera</taxon>
        <taxon>Polyphaga</taxon>
        <taxon>Cucujiformia</taxon>
        <taxon>Tenebrionidae</taxon>
        <taxon>Zophobas</taxon>
    </lineage>
</organism>
<proteinExistence type="predicted"/>
<evidence type="ECO:0000313" key="2">
    <source>
        <dbReference type="EMBL" id="KAJ3651266.1"/>
    </source>
</evidence>
<name>A0AA38IB94_9CUCU</name>
<evidence type="ECO:0000313" key="3">
    <source>
        <dbReference type="Proteomes" id="UP001168821"/>
    </source>
</evidence>
<comment type="caution">
    <text evidence="2">The sequence shown here is derived from an EMBL/GenBank/DDBJ whole genome shotgun (WGS) entry which is preliminary data.</text>
</comment>
<gene>
    <name evidence="2" type="ORF">Zmor_017316</name>
</gene>
<dbReference type="Proteomes" id="UP001168821">
    <property type="component" value="Unassembled WGS sequence"/>
</dbReference>
<dbReference type="AlphaFoldDB" id="A0AA38IB94"/>
<protein>
    <submittedName>
        <fullName evidence="2">Uncharacterized protein</fullName>
    </submittedName>
</protein>